<dbReference type="GO" id="GO:0016042">
    <property type="term" value="P:lipid catabolic process"/>
    <property type="evidence" value="ECO:0007669"/>
    <property type="project" value="UniProtKB-KW"/>
</dbReference>
<keyword evidence="2" id="KW-0442">Lipid degradation</keyword>
<dbReference type="Gene3D" id="3.40.50.1820">
    <property type="entry name" value="alpha/beta hydrolase"/>
    <property type="match status" value="1"/>
</dbReference>
<keyword evidence="1" id="KW-0378">Hydrolase</keyword>
<evidence type="ECO:0008006" key="7">
    <source>
        <dbReference type="Google" id="ProtNLM"/>
    </source>
</evidence>
<keyword evidence="4" id="KW-0472">Membrane</keyword>
<sequence length="419" mass="46165">MKIFYISIAVLLILLLAGGGYFYFNHLRPIKGMAPTGHYKVGTTSFDYEFGSAITGRLRKLNVKAWYPTHSIDGARDVMQSEETALAVVKIFNLPEFLATSDKSHSYTEAPIATDEALYPVIIFNHGFASFPTQNTVQMQNLASHGYIVLSMAHPGISLVTEYTDGISVVYDGQHPAYIAFHEQVADLEGAGQTFDGFLKNVNIDGDFEAFWQDFDQIRQSPLYIGLQPVFKQWIEDSNGLVDAIANGQGAVLSPAIGTYMSRGKIGIFGHSLGGVTASFSSMSNGNIVASLNLDAPPLFSVDIKQLNFNKPSCYLMSDIVNMGGKLLDLRRTNVPLLQKSSAFGCNAIYKGAAHMSFTDMNYVGVMKLAGQLGKVDQQKMGEEVNQMILWFFDKSLKDSDADYQPRHGDIVDVEYFNQ</sequence>
<comment type="caution">
    <text evidence="5">The sequence shown here is derived from an EMBL/GenBank/DDBJ whole genome shotgun (WGS) entry which is preliminary data.</text>
</comment>
<dbReference type="GO" id="GO:0003847">
    <property type="term" value="F:1-alkyl-2-acetylglycerophosphocholine esterase activity"/>
    <property type="evidence" value="ECO:0007669"/>
    <property type="project" value="TreeGrafter"/>
</dbReference>
<feature type="transmembrane region" description="Helical" evidence="4">
    <location>
        <begin position="6"/>
        <end position="24"/>
    </location>
</feature>
<dbReference type="SUPFAM" id="SSF53474">
    <property type="entry name" value="alpha/beta-Hydrolases"/>
    <property type="match status" value="1"/>
</dbReference>
<keyword evidence="4" id="KW-0812">Transmembrane</keyword>
<name>A0A2A4YQ35_9PROT</name>
<reference evidence="5" key="2">
    <citation type="journal article" date="2018" name="ISME J.">
        <title>A dynamic microbial community with high functional redundancy inhabits the cold, oxic subseafloor aquifer.</title>
        <authorList>
            <person name="Tully B.J."/>
            <person name="Wheat C.G."/>
            <person name="Glazer B.T."/>
            <person name="Huber J.A."/>
        </authorList>
    </citation>
    <scope>NUCLEOTIDE SEQUENCE</scope>
    <source>
        <strain evidence="5">NORP83</strain>
    </source>
</reference>
<dbReference type="Pfam" id="PF03403">
    <property type="entry name" value="PAF-AH_p_II"/>
    <property type="match status" value="1"/>
</dbReference>
<proteinExistence type="predicted"/>
<dbReference type="EMBL" id="NVUS01000005">
    <property type="protein sequence ID" value="PCJ02024.1"/>
    <property type="molecule type" value="Genomic_DNA"/>
</dbReference>
<evidence type="ECO:0000256" key="4">
    <source>
        <dbReference type="SAM" id="Phobius"/>
    </source>
</evidence>
<organism evidence="5">
    <name type="scientific">OCS116 cluster bacterium</name>
    <dbReference type="NCBI Taxonomy" id="2030921"/>
    <lineage>
        <taxon>Bacteria</taxon>
        <taxon>Pseudomonadati</taxon>
        <taxon>Pseudomonadota</taxon>
        <taxon>Alphaproteobacteria</taxon>
        <taxon>OCS116 cluster</taxon>
    </lineage>
</organism>
<evidence type="ECO:0000313" key="5">
    <source>
        <dbReference type="EMBL" id="PCI96903.1"/>
    </source>
</evidence>
<dbReference type="PANTHER" id="PTHR10272">
    <property type="entry name" value="PLATELET-ACTIVATING FACTOR ACETYLHYDROLASE"/>
    <property type="match status" value="1"/>
</dbReference>
<keyword evidence="4" id="KW-1133">Transmembrane helix</keyword>
<dbReference type="EMBL" id="NVUS01000036">
    <property type="protein sequence ID" value="PCI96903.1"/>
    <property type="molecule type" value="Genomic_DNA"/>
</dbReference>
<dbReference type="PANTHER" id="PTHR10272:SF0">
    <property type="entry name" value="PLATELET-ACTIVATING FACTOR ACETYLHYDROLASE"/>
    <property type="match status" value="1"/>
</dbReference>
<keyword evidence="3" id="KW-0443">Lipid metabolism</keyword>
<gene>
    <name evidence="6" type="ORF">COB13_05365</name>
    <name evidence="5" type="ORF">COB13_16765</name>
</gene>
<dbReference type="AlphaFoldDB" id="A0A2A4YQ35"/>
<evidence type="ECO:0000256" key="1">
    <source>
        <dbReference type="ARBA" id="ARBA00022801"/>
    </source>
</evidence>
<reference key="1">
    <citation type="submission" date="2017-08" db="EMBL/GenBank/DDBJ databases">
        <title>A dynamic microbial community with high functional redundancy inhabits the cold, oxic subseafloor aquifer.</title>
        <authorList>
            <person name="Tully B.J."/>
            <person name="Wheat C.G."/>
            <person name="Glazer B.T."/>
            <person name="Huber J.A."/>
        </authorList>
    </citation>
    <scope>NUCLEOTIDE SEQUENCE [LARGE SCALE GENOMIC DNA]</scope>
</reference>
<protein>
    <recommendedName>
        <fullName evidence="7">Platelet-activating factor acetylhydrolase</fullName>
    </recommendedName>
</protein>
<evidence type="ECO:0000256" key="2">
    <source>
        <dbReference type="ARBA" id="ARBA00022963"/>
    </source>
</evidence>
<accession>A0A2A4YQ35</accession>
<evidence type="ECO:0000256" key="3">
    <source>
        <dbReference type="ARBA" id="ARBA00023098"/>
    </source>
</evidence>
<dbReference type="InterPro" id="IPR029058">
    <property type="entry name" value="AB_hydrolase_fold"/>
</dbReference>
<evidence type="ECO:0000313" key="6">
    <source>
        <dbReference type="EMBL" id="PCJ02024.1"/>
    </source>
</evidence>